<sequence>MDSNGIPRFLHLPCTPCRLPLTSSQHVVGPIIIPLERFASVYCRSKARVLGFVQSYDEDDHLRSLSVVTKIVLHTWYRIVNALYRSESDCDHPQIVFKFLLTKDFAERYATDAARLSALLDNGDREWLEAYEHVDSLAIFLVFDRSDDDSLREHGESALDNNIDLLLKTIVEENDEINRKRVKSRETRNGSTQDEARIQEERARLLHGDVDETGTYRLSRAGGADMSEVIRFERQFIDLMLQFVDLRGAARAGGARDRASSNAALATRRPHQQHCEDSLRFTNIFCSLRSYEVVKPMYEREYPTAYFDDVLMPGASEWEHKWKLGGGLLSFVVDRSHFTAENMQCYVQPRVPRVIVSSSGPDATDAAARRDRRANVQATVRRRARSIAALLEDDEEENGGADEMEEDGGVGEAEAEGDTEMEEETLNVMASSSSSRKVRFDPWGFYSHMRAQYAEQGSSTAPSALTLAGGFVRLRRTLLRAALRDVGERAARRSLQDFELASLLNNLMLALLTAKMPLPDALRRMLAPFWSTVERGERGGRAASASLRHPALPYGYTPKLSISMQYVARLWSFLDTGGKIASLHHFGVVLHIAMCTTICLPYEERRMHLIASGNAATGKSYLMQVVPLITIPACMVLNINRLTAASAFPSNRDNNEQNSCYLAYLFHETPPALLGMASTHGGRGQQDISDMTAQFKQMLSGEDMGCRRLEQSGGKDNDRGPFELRDIATVNKMVMILCMNQSPNCIRDRALASRCSAYQIRPIHRGFRGNVADSWEQSLIKRFPQRYDIPLREQALMCERELDARSVDEYDDDDECDGKGDEEEVSALVSLSTLPNIRSALTRRRVSRSQAEAGEKQRAIRIPTDVATRIAEYEMDVRSRHMIYFTLYSVSCRVGVLQGPEMADFYSRTQKFRSIMENLGYCNDNLLRRLQDARNFAYTLTSHAAVYHVMSSDRSSYTDASNFSMSMLAEIDRTAICGAATSIYAFTAIVQSMLNEPVQHVIRFVRTLTTVVGYDPHHPRRVAIGGDGGDGELDERYSLIPGTRRWERNLSGDAMVDVLAASFAKDAAGYYEDPNVCRSLGIEPMSESYLKSVVLGMLDLTHRDERREGEMYKLVRVIESPEESTPMLRCFGLYIASDKVTGEAEDFRDDGELTRVAWRCVDDTTRCQRILISDPARRMAPDNVTAISLPQYPAHLDVPQHASECAVYAAVASEGEDASERRASRVAIDHRAESHRIVNGVVDPNLESRHDAGCTCFRSAWRGRSPPRPAEDIGFQRRMVHYHLDPADVTNVRRYHPTLCDKIADGEIAETECMSQFVEPLVVVKQIYRDVRIYVCPLCSDVTEHSLEELVNHVREGKCAAVTGRPVKTDEASLAHTREIWEREICETLQHASFVDVTERFIEQEMETATRLHEEEKERLISSHQREIQRLRGVNDVCKREMRKLEKDAVSSVKRAIQERDDLRKEIGQLQNKIQNECKKRDSRQDHNRGNKRQYT</sequence>
<feature type="compositionally biased region" description="Acidic residues" evidence="1">
    <location>
        <begin position="391"/>
        <end position="425"/>
    </location>
</feature>
<organism evidence="2 3">
    <name type="scientific">Cymbomonas tetramitiformis</name>
    <dbReference type="NCBI Taxonomy" id="36881"/>
    <lineage>
        <taxon>Eukaryota</taxon>
        <taxon>Viridiplantae</taxon>
        <taxon>Chlorophyta</taxon>
        <taxon>Pyramimonadophyceae</taxon>
        <taxon>Pyramimonadales</taxon>
        <taxon>Pyramimonadaceae</taxon>
        <taxon>Cymbomonas</taxon>
    </lineage>
</organism>
<gene>
    <name evidence="2" type="ORF">CYMTET_7222</name>
</gene>
<evidence type="ECO:0000256" key="1">
    <source>
        <dbReference type="SAM" id="MobiDB-lite"/>
    </source>
</evidence>
<keyword evidence="3" id="KW-1185">Reference proteome</keyword>
<feature type="compositionally biased region" description="Basic and acidic residues" evidence="1">
    <location>
        <begin position="1476"/>
        <end position="1489"/>
    </location>
</feature>
<evidence type="ECO:0000313" key="2">
    <source>
        <dbReference type="EMBL" id="KAK3285166.1"/>
    </source>
</evidence>
<dbReference type="Proteomes" id="UP001190700">
    <property type="component" value="Unassembled WGS sequence"/>
</dbReference>
<reference evidence="2 3" key="1">
    <citation type="journal article" date="2015" name="Genome Biol. Evol.">
        <title>Comparative Genomics of a Bacterivorous Green Alga Reveals Evolutionary Causalities and Consequences of Phago-Mixotrophic Mode of Nutrition.</title>
        <authorList>
            <person name="Burns J.A."/>
            <person name="Paasch A."/>
            <person name="Narechania A."/>
            <person name="Kim E."/>
        </authorList>
    </citation>
    <scope>NUCLEOTIDE SEQUENCE [LARGE SCALE GENOMIC DNA]</scope>
    <source>
        <strain evidence="2 3">PLY_AMNH</strain>
    </source>
</reference>
<dbReference type="EMBL" id="LGRX02001940">
    <property type="protein sequence ID" value="KAK3285166.1"/>
    <property type="molecule type" value="Genomic_DNA"/>
</dbReference>
<protein>
    <submittedName>
        <fullName evidence="2">Uncharacterized protein</fullName>
    </submittedName>
</protein>
<name>A0AAE0LH42_9CHLO</name>
<feature type="region of interest" description="Disordered" evidence="1">
    <location>
        <begin position="1474"/>
        <end position="1496"/>
    </location>
</feature>
<evidence type="ECO:0000313" key="3">
    <source>
        <dbReference type="Proteomes" id="UP001190700"/>
    </source>
</evidence>
<accession>A0AAE0LH42</accession>
<feature type="region of interest" description="Disordered" evidence="1">
    <location>
        <begin position="389"/>
        <end position="433"/>
    </location>
</feature>
<comment type="caution">
    <text evidence="2">The sequence shown here is derived from an EMBL/GenBank/DDBJ whole genome shotgun (WGS) entry which is preliminary data.</text>
</comment>
<proteinExistence type="predicted"/>